<comment type="function">
    <text evidence="6">Catalyzes the isomerization of 5-dehydro-4-deoxy-D-glucuronate to 3-deoxy-D-glycero-2,5-hexodiulosonate.</text>
</comment>
<dbReference type="GO" id="GO:0042840">
    <property type="term" value="P:D-glucuronate catabolic process"/>
    <property type="evidence" value="ECO:0007669"/>
    <property type="project" value="TreeGrafter"/>
</dbReference>
<dbReference type="InterPro" id="IPR011051">
    <property type="entry name" value="RmlC_Cupin_sf"/>
</dbReference>
<dbReference type="Gene3D" id="2.60.120.520">
    <property type="entry name" value="pectin degrading enzyme 5-keto 4- deoxyuronate isomerase, domain 1"/>
    <property type="match status" value="1"/>
</dbReference>
<organism evidence="7 8">
    <name type="scientific">Actinomadura barringtoniae</name>
    <dbReference type="NCBI Taxonomy" id="1427535"/>
    <lineage>
        <taxon>Bacteria</taxon>
        <taxon>Bacillati</taxon>
        <taxon>Actinomycetota</taxon>
        <taxon>Actinomycetes</taxon>
        <taxon>Streptosporangiales</taxon>
        <taxon>Thermomonosporaceae</taxon>
        <taxon>Actinomadura</taxon>
    </lineage>
</organism>
<comment type="catalytic activity">
    <reaction evidence="1 6">
        <text>5-dehydro-4-deoxy-D-glucuronate = 3-deoxy-D-glycero-2,5-hexodiulosonate</text>
        <dbReference type="Rhea" id="RHEA:23896"/>
        <dbReference type="ChEBI" id="CHEBI:17117"/>
        <dbReference type="ChEBI" id="CHEBI:29071"/>
        <dbReference type="EC" id="5.3.1.17"/>
    </reaction>
</comment>
<comment type="pathway">
    <text evidence="6">Glycan metabolism; pectin degradation; 2-dehydro-3-deoxy-D-gluconate from pectin: step 4/5.</text>
</comment>
<keyword evidence="5 6" id="KW-0413">Isomerase</keyword>
<feature type="binding site" evidence="6">
    <location>
        <position position="199"/>
    </location>
    <ligand>
        <name>Zn(2+)</name>
        <dbReference type="ChEBI" id="CHEBI:29105"/>
    </ligand>
</feature>
<protein>
    <recommendedName>
        <fullName evidence="6">4-deoxy-L-threo-5-hexosulose-uronate ketol-isomerase</fullName>
        <ecNumber evidence="6">5.3.1.17</ecNumber>
    </recommendedName>
    <alternativeName>
        <fullName evidence="6">5-keto-4-deoxyuronate isomerase</fullName>
    </alternativeName>
    <alternativeName>
        <fullName evidence="6">DKI isomerase</fullName>
    </alternativeName>
</protein>
<name>A0A939TEH1_9ACTN</name>
<feature type="binding site" evidence="6">
    <location>
        <position position="246"/>
    </location>
    <ligand>
        <name>Zn(2+)</name>
        <dbReference type="ChEBI" id="CHEBI:29105"/>
    </ligand>
</feature>
<evidence type="ECO:0000256" key="4">
    <source>
        <dbReference type="ARBA" id="ARBA00022833"/>
    </source>
</evidence>
<dbReference type="PANTHER" id="PTHR38461">
    <property type="entry name" value="4-DEOXY-L-THREO-5-HEXOSULOSE-URONATE KETOL-ISOMERASE"/>
    <property type="match status" value="1"/>
</dbReference>
<evidence type="ECO:0000256" key="5">
    <source>
        <dbReference type="ARBA" id="ARBA00023235"/>
    </source>
</evidence>
<keyword evidence="8" id="KW-1185">Reference proteome</keyword>
<reference evidence="7" key="1">
    <citation type="submission" date="2021-03" db="EMBL/GenBank/DDBJ databases">
        <authorList>
            <person name="Kanchanasin P."/>
            <person name="Saeng-In P."/>
            <person name="Phongsopitanun W."/>
            <person name="Yuki M."/>
            <person name="Kudo T."/>
            <person name="Ohkuma M."/>
            <person name="Tanasupawat S."/>
        </authorList>
    </citation>
    <scope>NUCLEOTIDE SEQUENCE</scope>
    <source>
        <strain evidence="7">GKU 128</strain>
    </source>
</reference>
<dbReference type="PANTHER" id="PTHR38461:SF1">
    <property type="entry name" value="4-DEOXY-L-THREO-5-HEXOSULOSE-URONATE KETOL-ISOMERASE"/>
    <property type="match status" value="1"/>
</dbReference>
<proteinExistence type="inferred from homology"/>
<evidence type="ECO:0000256" key="1">
    <source>
        <dbReference type="ARBA" id="ARBA00000552"/>
    </source>
</evidence>
<dbReference type="AlphaFoldDB" id="A0A939TEH1"/>
<keyword evidence="4 6" id="KW-0862">Zinc</keyword>
<dbReference type="GO" id="GO:0008697">
    <property type="term" value="F:4-deoxy-L-threo-5-hexosulose-uronate ketol-isomerase activity"/>
    <property type="evidence" value="ECO:0007669"/>
    <property type="project" value="UniProtKB-UniRule"/>
</dbReference>
<keyword evidence="3 6" id="KW-0479">Metal-binding</keyword>
<evidence type="ECO:0000256" key="3">
    <source>
        <dbReference type="ARBA" id="ARBA00022723"/>
    </source>
</evidence>
<dbReference type="InterPro" id="IPR014710">
    <property type="entry name" value="RmlC-like_jellyroll"/>
</dbReference>
<feature type="binding site" evidence="6">
    <location>
        <position position="197"/>
    </location>
    <ligand>
        <name>Zn(2+)</name>
        <dbReference type="ChEBI" id="CHEBI:29105"/>
    </ligand>
</feature>
<dbReference type="GO" id="GO:0008270">
    <property type="term" value="F:zinc ion binding"/>
    <property type="evidence" value="ECO:0007669"/>
    <property type="project" value="UniProtKB-UniRule"/>
</dbReference>
<feature type="binding site" evidence="6">
    <location>
        <position position="204"/>
    </location>
    <ligand>
        <name>Zn(2+)</name>
        <dbReference type="ChEBI" id="CHEBI:29105"/>
    </ligand>
</feature>
<comment type="cofactor">
    <cofactor evidence="6">
        <name>Zn(2+)</name>
        <dbReference type="ChEBI" id="CHEBI:29105"/>
    </cofactor>
    <text evidence="6">Binds 1 zinc ion per subunit.</text>
</comment>
<dbReference type="GO" id="GO:0045490">
    <property type="term" value="P:pectin catabolic process"/>
    <property type="evidence" value="ECO:0007669"/>
    <property type="project" value="UniProtKB-UniRule"/>
</dbReference>
<dbReference type="PIRSF" id="PIRSF006625">
    <property type="entry name" value="KduI"/>
    <property type="match status" value="1"/>
</dbReference>
<dbReference type="InterPro" id="IPR007045">
    <property type="entry name" value="KduI"/>
</dbReference>
<dbReference type="Gene3D" id="2.60.120.10">
    <property type="entry name" value="Jelly Rolls"/>
    <property type="match status" value="1"/>
</dbReference>
<dbReference type="EC" id="5.3.1.17" evidence="6"/>
<dbReference type="InterPro" id="IPR021120">
    <property type="entry name" value="KduI/IolB_isomerase"/>
</dbReference>
<evidence type="ECO:0000313" key="7">
    <source>
        <dbReference type="EMBL" id="MBO2453355.1"/>
    </source>
</evidence>
<dbReference type="InterPro" id="IPR027449">
    <property type="entry name" value="KduI_N"/>
</dbReference>
<comment type="caution">
    <text evidence="7">The sequence shown here is derived from an EMBL/GenBank/DDBJ whole genome shotgun (WGS) entry which is preliminary data.</text>
</comment>
<accession>A0A939TEH1</accession>
<evidence type="ECO:0000313" key="8">
    <source>
        <dbReference type="Proteomes" id="UP000669179"/>
    </source>
</evidence>
<dbReference type="RefSeq" id="WP_208261380.1">
    <property type="nucleotide sequence ID" value="NZ_JAGEOJ010000020.1"/>
</dbReference>
<evidence type="ECO:0000256" key="2">
    <source>
        <dbReference type="ARBA" id="ARBA00008086"/>
    </source>
</evidence>
<dbReference type="GO" id="GO:0019698">
    <property type="term" value="P:D-galacturonate catabolic process"/>
    <property type="evidence" value="ECO:0007669"/>
    <property type="project" value="TreeGrafter"/>
</dbReference>
<dbReference type="CDD" id="cd20294">
    <property type="entry name" value="cupin_KduI_N"/>
    <property type="match status" value="1"/>
</dbReference>
<evidence type="ECO:0000256" key="6">
    <source>
        <dbReference type="HAMAP-Rule" id="MF_00687"/>
    </source>
</evidence>
<dbReference type="Pfam" id="PF04962">
    <property type="entry name" value="KduI"/>
    <property type="match status" value="1"/>
</dbReference>
<dbReference type="EMBL" id="JAGEOJ010000020">
    <property type="protein sequence ID" value="MBO2453355.1"/>
    <property type="molecule type" value="Genomic_DNA"/>
</dbReference>
<comment type="similarity">
    <text evidence="2 6">Belongs to the KduI family.</text>
</comment>
<dbReference type="NCBIfam" id="NF002091">
    <property type="entry name" value="PRK00924.1"/>
    <property type="match status" value="1"/>
</dbReference>
<dbReference type="HAMAP" id="MF_00687">
    <property type="entry name" value="KduI"/>
    <property type="match status" value="1"/>
</dbReference>
<dbReference type="SUPFAM" id="SSF51182">
    <property type="entry name" value="RmlC-like cupins"/>
    <property type="match status" value="1"/>
</dbReference>
<dbReference type="CDD" id="cd20491">
    <property type="entry name" value="cupin_KduI_C"/>
    <property type="match status" value="1"/>
</dbReference>
<gene>
    <name evidence="6 7" type="primary">kduI</name>
    <name evidence="7" type="ORF">J4573_40120</name>
</gene>
<dbReference type="Proteomes" id="UP000669179">
    <property type="component" value="Unassembled WGS sequence"/>
</dbReference>
<sequence length="279" mass="31035">MKNLEIRHATHPDQLPGLDTEGLRGHYLVEGLFPPGEVRAVYSHHDRTVIGGVSPRTPVALPAFDPLRSEYFCERRELGIVNVGGPGIVRVDGTEYELAHRDCLYAGRGSRDIVFESSGPDGDPARFYLMSTPAHAGHPTRLARHKDTMGVRLGSAEGSNDRTLYKYIHADGIRSCQLVLGVTVLEPGSMWNTMPCHTHDRRTEAYLYFDLPPEHRIVHLMGRPDQTRNIIVANEQAVISPSWSVHFGFGTAGYAFVWAMAGENQAFDDMNHVAIPELR</sequence>